<dbReference type="PROSITE" id="PS01124">
    <property type="entry name" value="HTH_ARAC_FAMILY_2"/>
    <property type="match status" value="1"/>
</dbReference>
<evidence type="ECO:0000313" key="5">
    <source>
        <dbReference type="EMBL" id="TNJ65863.1"/>
    </source>
</evidence>
<dbReference type="GO" id="GO:0043565">
    <property type="term" value="F:sequence-specific DNA binding"/>
    <property type="evidence" value="ECO:0007669"/>
    <property type="project" value="InterPro"/>
</dbReference>
<dbReference type="Gene3D" id="2.60.120.10">
    <property type="entry name" value="Jelly Rolls"/>
    <property type="match status" value="1"/>
</dbReference>
<dbReference type="InterPro" id="IPR009057">
    <property type="entry name" value="Homeodomain-like_sf"/>
</dbReference>
<evidence type="ECO:0000256" key="3">
    <source>
        <dbReference type="ARBA" id="ARBA00023163"/>
    </source>
</evidence>
<comment type="caution">
    <text evidence="5">The sequence shown here is derived from an EMBL/GenBank/DDBJ whole genome shotgun (WGS) entry which is preliminary data.</text>
</comment>
<keyword evidence="6" id="KW-1185">Reference proteome</keyword>
<dbReference type="SUPFAM" id="SSF51215">
    <property type="entry name" value="Regulatory protein AraC"/>
    <property type="match status" value="1"/>
</dbReference>
<dbReference type="InterPro" id="IPR003313">
    <property type="entry name" value="AraC-bd"/>
</dbReference>
<dbReference type="Gene3D" id="1.10.10.60">
    <property type="entry name" value="Homeodomain-like"/>
    <property type="match status" value="2"/>
</dbReference>
<dbReference type="PANTHER" id="PTHR43280:SF2">
    <property type="entry name" value="HTH-TYPE TRANSCRIPTIONAL REGULATOR EXSA"/>
    <property type="match status" value="1"/>
</dbReference>
<dbReference type="OrthoDB" id="9807321at2"/>
<evidence type="ECO:0000259" key="4">
    <source>
        <dbReference type="PROSITE" id="PS01124"/>
    </source>
</evidence>
<dbReference type="InterPro" id="IPR018060">
    <property type="entry name" value="HTH_AraC"/>
</dbReference>
<sequence>MDDMRNSGRRSGAAIELYLRHNRPGTREGCRMDVRLETGGRSYTIDHITTNLMTGRNDIRGVRHSHPVFHIMYILEGNGLFTVGRTASEVGPGMLHIINPNEPHQFHFGTNGPLVNLESTFVLRDRSGEPAEINLFDMIEENRSIRIAEPLRVAPLSVPHRFRPMLAEGYRRILDLYDIPLLKSHFAVTVVDLLTRVETIFSSIVQSEGEPHTAEETVERAKRFLLSNRHRPVTLGETAQSVHVTPNYLCRLFKEHTGDSPMGYLQSARMREAGSLLAFTDLPVYTIAEKLGYEEPSYFARLFRRAYGQSPQTYRRHRLSADKPE</sequence>
<dbReference type="SUPFAM" id="SSF46689">
    <property type="entry name" value="Homeodomain-like"/>
    <property type="match status" value="2"/>
</dbReference>
<name>A0A5C4T9Y6_9BACL</name>
<reference evidence="5 6" key="1">
    <citation type="submission" date="2019-05" db="EMBL/GenBank/DDBJ databases">
        <title>We sequenced the genome of Paenibacillus hemerocallicola KCTC 33185 for further insight into its adaptation and study the phylogeny of Paenibacillus.</title>
        <authorList>
            <person name="Narsing Rao M.P."/>
        </authorList>
    </citation>
    <scope>NUCLEOTIDE SEQUENCE [LARGE SCALE GENOMIC DNA]</scope>
    <source>
        <strain evidence="5 6">KCTC 33185</strain>
    </source>
</reference>
<dbReference type="PRINTS" id="PR00032">
    <property type="entry name" value="HTHARAC"/>
</dbReference>
<organism evidence="5 6">
    <name type="scientific">Paenibacillus hemerocallicola</name>
    <dbReference type="NCBI Taxonomy" id="1172614"/>
    <lineage>
        <taxon>Bacteria</taxon>
        <taxon>Bacillati</taxon>
        <taxon>Bacillota</taxon>
        <taxon>Bacilli</taxon>
        <taxon>Bacillales</taxon>
        <taxon>Paenibacillaceae</taxon>
        <taxon>Paenibacillus</taxon>
    </lineage>
</organism>
<evidence type="ECO:0000256" key="2">
    <source>
        <dbReference type="ARBA" id="ARBA00023125"/>
    </source>
</evidence>
<dbReference type="Proteomes" id="UP000307943">
    <property type="component" value="Unassembled WGS sequence"/>
</dbReference>
<keyword evidence="3" id="KW-0804">Transcription</keyword>
<feature type="domain" description="HTH araC/xylS-type" evidence="4">
    <location>
        <begin position="219"/>
        <end position="317"/>
    </location>
</feature>
<dbReference type="InterPro" id="IPR014710">
    <property type="entry name" value="RmlC-like_jellyroll"/>
</dbReference>
<protein>
    <submittedName>
        <fullName evidence="5">AraC family transcriptional regulator</fullName>
    </submittedName>
</protein>
<proteinExistence type="predicted"/>
<dbReference type="PANTHER" id="PTHR43280">
    <property type="entry name" value="ARAC-FAMILY TRANSCRIPTIONAL REGULATOR"/>
    <property type="match status" value="1"/>
</dbReference>
<dbReference type="Pfam" id="PF12833">
    <property type="entry name" value="HTH_18"/>
    <property type="match status" value="1"/>
</dbReference>
<gene>
    <name evidence="5" type="ORF">FE784_13160</name>
</gene>
<dbReference type="SMART" id="SM00342">
    <property type="entry name" value="HTH_ARAC"/>
    <property type="match status" value="1"/>
</dbReference>
<keyword evidence="2" id="KW-0238">DNA-binding</keyword>
<dbReference type="EMBL" id="VDCQ01000015">
    <property type="protein sequence ID" value="TNJ65863.1"/>
    <property type="molecule type" value="Genomic_DNA"/>
</dbReference>
<dbReference type="AlphaFoldDB" id="A0A5C4T9Y6"/>
<dbReference type="InterPro" id="IPR020449">
    <property type="entry name" value="Tscrpt_reg_AraC-type_HTH"/>
</dbReference>
<dbReference type="InterPro" id="IPR037923">
    <property type="entry name" value="HTH-like"/>
</dbReference>
<evidence type="ECO:0000313" key="6">
    <source>
        <dbReference type="Proteomes" id="UP000307943"/>
    </source>
</evidence>
<keyword evidence="1" id="KW-0805">Transcription regulation</keyword>
<accession>A0A5C4T9Y6</accession>
<evidence type="ECO:0000256" key="1">
    <source>
        <dbReference type="ARBA" id="ARBA00023015"/>
    </source>
</evidence>
<dbReference type="GO" id="GO:0003700">
    <property type="term" value="F:DNA-binding transcription factor activity"/>
    <property type="evidence" value="ECO:0007669"/>
    <property type="project" value="InterPro"/>
</dbReference>
<dbReference type="Pfam" id="PF02311">
    <property type="entry name" value="AraC_binding"/>
    <property type="match status" value="1"/>
</dbReference>